<dbReference type="RefSeq" id="WP_131408821.1">
    <property type="nucleotide sequence ID" value="NZ_SJTG01000002.1"/>
</dbReference>
<keyword evidence="1" id="KW-0732">Signal</keyword>
<accession>A0A4R0YRK2</accession>
<evidence type="ECO:0000313" key="3">
    <source>
        <dbReference type="Proteomes" id="UP000291822"/>
    </source>
</evidence>
<organism evidence="2 3">
    <name type="scientific">Dyella soli</name>
    <dbReference type="NCBI Taxonomy" id="522319"/>
    <lineage>
        <taxon>Bacteria</taxon>
        <taxon>Pseudomonadati</taxon>
        <taxon>Pseudomonadota</taxon>
        <taxon>Gammaproteobacteria</taxon>
        <taxon>Lysobacterales</taxon>
        <taxon>Rhodanobacteraceae</taxon>
        <taxon>Dyella</taxon>
    </lineage>
</organism>
<reference evidence="2 3" key="1">
    <citation type="submission" date="2019-02" db="EMBL/GenBank/DDBJ databases">
        <title>Dyella amyloliquefaciens sp. nov., isolated from forest soil.</title>
        <authorList>
            <person name="Gao Z.-H."/>
            <person name="Qiu L.-H."/>
        </authorList>
    </citation>
    <scope>NUCLEOTIDE SEQUENCE [LARGE SCALE GENOMIC DNA]</scope>
    <source>
        <strain evidence="2 3">KACC 12747</strain>
    </source>
</reference>
<dbReference type="Proteomes" id="UP000291822">
    <property type="component" value="Unassembled WGS sequence"/>
</dbReference>
<name>A0A4R0YRK2_9GAMM</name>
<evidence type="ECO:0000313" key="2">
    <source>
        <dbReference type="EMBL" id="TCI10625.1"/>
    </source>
</evidence>
<feature type="signal peptide" evidence="1">
    <location>
        <begin position="1"/>
        <end position="20"/>
    </location>
</feature>
<evidence type="ECO:0000256" key="1">
    <source>
        <dbReference type="SAM" id="SignalP"/>
    </source>
</evidence>
<feature type="chain" id="PRO_5020960862" description="DUF4410 domain-containing protein" evidence="1">
    <location>
        <begin position="21"/>
        <end position="196"/>
    </location>
</feature>
<gene>
    <name evidence="2" type="ORF">EZM97_17325</name>
</gene>
<protein>
    <recommendedName>
        <fullName evidence="4">DUF4410 domain-containing protein</fullName>
    </recommendedName>
</protein>
<proteinExistence type="predicted"/>
<dbReference type="EMBL" id="SJTG01000002">
    <property type="protein sequence ID" value="TCI10625.1"/>
    <property type="molecule type" value="Genomic_DNA"/>
</dbReference>
<comment type="caution">
    <text evidence="2">The sequence shown here is derived from an EMBL/GenBank/DDBJ whole genome shotgun (WGS) entry which is preliminary data.</text>
</comment>
<keyword evidence="3" id="KW-1185">Reference proteome</keyword>
<dbReference type="AlphaFoldDB" id="A0A4R0YRK2"/>
<evidence type="ECO:0008006" key="4">
    <source>
        <dbReference type="Google" id="ProtNLM"/>
    </source>
</evidence>
<sequence length="196" mass="21273">MKLKRVVFVALLAMSGSAMASKDLNNIPLVWSPTQSFAEFGAIDLNGLGNVKVQFNRFTDVRKNQALIAENHEKAQVRQVTTRDDVATYVTDHVKETFGKAGLSVVDSGGDVVVSGEIRDFFVNETDQYVGSITIYTTVTDAAGKVLWQGIAGGGATNFGRSYKADNYYETLSNAVLKTSNSMLNSPGFHHALEAR</sequence>